<dbReference type="eggNOG" id="ENOG502QPT6">
    <property type="taxonomic scope" value="Eukaryota"/>
</dbReference>
<dbReference type="InterPro" id="IPR022552">
    <property type="entry name" value="UPF_Ycf55"/>
</dbReference>
<accession>A0A1Y5IGL9</accession>
<dbReference type="AlphaFoldDB" id="A0A1Y5IGL9"/>
<dbReference type="PANTHER" id="PTHR36807:SF2">
    <property type="entry name" value="PHOSPHOGLYCOLATE PHOSPHATASE"/>
    <property type="match status" value="1"/>
</dbReference>
<dbReference type="PANTHER" id="PTHR36807">
    <property type="entry name" value="PHOSPHOGLYCOLATE PHOSPHATASE"/>
    <property type="match status" value="1"/>
</dbReference>
<proteinExistence type="predicted"/>
<organism evidence="2">
    <name type="scientific">Ostreococcus tauri</name>
    <name type="common">Marine green alga</name>
    <dbReference type="NCBI Taxonomy" id="70448"/>
    <lineage>
        <taxon>Eukaryota</taxon>
        <taxon>Viridiplantae</taxon>
        <taxon>Chlorophyta</taxon>
        <taxon>Mamiellophyceae</taxon>
        <taxon>Mamiellales</taxon>
        <taxon>Bathycoccaceae</taxon>
        <taxon>Ostreococcus</taxon>
    </lineage>
</organism>
<dbReference type="Pfam" id="PF12452">
    <property type="entry name" value="DUF3685"/>
    <property type="match status" value="1"/>
</dbReference>
<dbReference type="EMBL" id="KZ155784">
    <property type="protein sequence ID" value="OUS46262.1"/>
    <property type="molecule type" value="Genomic_DNA"/>
</dbReference>
<reference evidence="2" key="1">
    <citation type="submission" date="2017-04" db="EMBL/GenBank/DDBJ databases">
        <title>Population genomics of picophytoplankton unveils novel chromosome hypervariability.</title>
        <authorList>
            <consortium name="DOE Joint Genome Institute"/>
            <person name="Blanc-Mathieu R."/>
            <person name="Krasovec M."/>
            <person name="Hebrard M."/>
            <person name="Yau S."/>
            <person name="Desgranges E."/>
            <person name="Martin J."/>
            <person name="Schackwitz W."/>
            <person name="Kuo A."/>
            <person name="Salin G."/>
            <person name="Donnadieu C."/>
            <person name="Desdevises Y."/>
            <person name="Sanchez-Ferandin S."/>
            <person name="Moreau H."/>
            <person name="Rivals E."/>
            <person name="Grigoriev I.V."/>
            <person name="Grimsley N."/>
            <person name="Eyre-Walker A."/>
            <person name="Piganeau G."/>
        </authorList>
    </citation>
    <scope>NUCLEOTIDE SEQUENCE [LARGE SCALE GENOMIC DNA]</scope>
    <source>
        <strain evidence="2">RCC 1115</strain>
    </source>
</reference>
<feature type="region of interest" description="Disordered" evidence="1">
    <location>
        <begin position="520"/>
        <end position="549"/>
    </location>
</feature>
<evidence type="ECO:0000313" key="2">
    <source>
        <dbReference type="EMBL" id="OUS46262.1"/>
    </source>
</evidence>
<gene>
    <name evidence="2" type="ORF">BE221DRAFT_205744</name>
</gene>
<sequence>MRSVSTACSLGACAGTRNHSRRRAPSTRRLQAIRGVDGSDGVVDVARKGVETFLQRASKALPIMLGREDDVIFARGNAPQVVEKTGSGERTVELTRARVESLLKPDAGRDDIFQAAGQGLTGVPGDLVQVGWWDTRSRLEASPELELQALNDSSRAQLIGAVLLALKEALENIEENGGSLRELIKRVARVSANDWMRSMSLDVGAEERCARVVSLAGDAADEKIWQNGDVVEGSKVALYAGVLMYLARKSEVSDDKVDYVEVLQETTGFATREVDSVLEFFNSPMAAVCVSVLQDVVLNISDSVASAYVACARENRANIPVNGGIVRGEDTGAVVRVPPFRDALGIRLKSTRSLEKFRNEAAMRLWLERNYYDVRAMYEDWHKLWGMNENGELVSRKIYVCRQPELEKLKGLRLFVSMFLEVADVSIPLFKNALNNFSRIASWLLVTLIGAFELIICRLSADTLSRRAIAWIGVQRDQGERRSAKSCEIHVGCTRWSSSRKGNLSETKYNVRYSSSSLLSSSSSSSSLSSSDFSSSSSGPFSSPSISSSSASLSRLDFFEAGSASSVSSGLVNPSSSTHPC</sequence>
<evidence type="ECO:0000256" key="1">
    <source>
        <dbReference type="SAM" id="MobiDB-lite"/>
    </source>
</evidence>
<dbReference type="Proteomes" id="UP000195557">
    <property type="component" value="Unassembled WGS sequence"/>
</dbReference>
<name>A0A1Y5IGL9_OSTTA</name>
<protein>
    <submittedName>
        <fullName evidence="2">Uncharacterized protein</fullName>
    </submittedName>
</protein>